<dbReference type="InterPro" id="IPR013103">
    <property type="entry name" value="RVT_2"/>
</dbReference>
<evidence type="ECO:0000256" key="2">
    <source>
        <dbReference type="ARBA" id="ARBA00022723"/>
    </source>
</evidence>
<keyword evidence="8" id="KW-0548">Nucleotidyltransferase</keyword>
<dbReference type="GO" id="GO:0016787">
    <property type="term" value="F:hydrolase activity"/>
    <property type="evidence" value="ECO:0007669"/>
    <property type="project" value="UniProtKB-KW"/>
</dbReference>
<dbReference type="GO" id="GO:0006310">
    <property type="term" value="P:DNA recombination"/>
    <property type="evidence" value="ECO:0007669"/>
    <property type="project" value="UniProtKB-KW"/>
</dbReference>
<comment type="caution">
    <text evidence="12">The sequence shown here is derived from an EMBL/GenBank/DDBJ whole genome shotgun (WGS) entry which is preliminary data.</text>
</comment>
<dbReference type="GO" id="GO:0015074">
    <property type="term" value="P:DNA integration"/>
    <property type="evidence" value="ECO:0007669"/>
    <property type="project" value="UniProtKB-KW"/>
</dbReference>
<dbReference type="InterPro" id="IPR039537">
    <property type="entry name" value="Retrotran_Ty1/copia-like"/>
</dbReference>
<dbReference type="AlphaFoldDB" id="A0A225ULV3"/>
<evidence type="ECO:0000259" key="11">
    <source>
        <dbReference type="PROSITE" id="PS50994"/>
    </source>
</evidence>
<dbReference type="OrthoDB" id="193186at2759"/>
<feature type="non-terminal residue" evidence="12">
    <location>
        <position position="385"/>
    </location>
</feature>
<dbReference type="SUPFAM" id="SSF53098">
    <property type="entry name" value="Ribonuclease H-like"/>
    <property type="match status" value="1"/>
</dbReference>
<protein>
    <submittedName>
        <fullName evidence="12">Retrotransposon protein, Ty1-Copia subclass</fullName>
    </submittedName>
</protein>
<keyword evidence="10" id="KW-0511">Multifunctional enzyme</keyword>
<evidence type="ECO:0000256" key="10">
    <source>
        <dbReference type="ARBA" id="ARBA00023268"/>
    </source>
</evidence>
<evidence type="ECO:0000313" key="13">
    <source>
        <dbReference type="Proteomes" id="UP000198211"/>
    </source>
</evidence>
<keyword evidence="4" id="KW-0378">Hydrolase</keyword>
<evidence type="ECO:0000313" key="12">
    <source>
        <dbReference type="EMBL" id="OWY93963.1"/>
    </source>
</evidence>
<dbReference type="Proteomes" id="UP000198211">
    <property type="component" value="Unassembled WGS sequence"/>
</dbReference>
<name>A0A225ULV3_9STRA</name>
<evidence type="ECO:0000256" key="4">
    <source>
        <dbReference type="ARBA" id="ARBA00022801"/>
    </source>
</evidence>
<dbReference type="GO" id="GO:0003964">
    <property type="term" value="F:RNA-directed DNA polymerase activity"/>
    <property type="evidence" value="ECO:0007669"/>
    <property type="project" value="UniProtKB-KW"/>
</dbReference>
<keyword evidence="1" id="KW-0540">Nuclease</keyword>
<sequence>MKCNDIVHSDVCGPVEIHLLDGKREALDCFIRHKAAVENHHNAHLRKLTSDDGGEYLAEEFKEFGATNGIDQHTTSTYTPEQNGMAEVRFRILFDKVRTVLIDSNSPKQLWAEALLSVVYLQNRTMNSRTQKTPFEIWYGFAPDVSHFRVFGSLAYVYLPTKAATAGIKPRGRSIKRQKLDYRSARGIFNIEAKTLAGNLAASGIATEPKTYNEAVSRPDAREWKEAIDKEMASLIANKTWTVMPLPTGKRALSSRWLFKIKYNSDGSIERKKARFVVIGCQQVRHIDFDEIFAPVVRLESLRVLLAIVCIEDLECHQMDVETAFLNGDLTEEVYIKPPQGLDMDGKEEWVCKLHKSLYGLKQAPRAWHKALTSFLQKEGFEKLD</sequence>
<dbReference type="InterPro" id="IPR001584">
    <property type="entry name" value="Integrase_cat-core"/>
</dbReference>
<keyword evidence="2" id="KW-0479">Metal-binding</keyword>
<feature type="domain" description="Integrase catalytic" evidence="11">
    <location>
        <begin position="46"/>
        <end position="142"/>
    </location>
</feature>
<reference evidence="13" key="1">
    <citation type="submission" date="2017-03" db="EMBL/GenBank/DDBJ databases">
        <title>Phytopthora megakarya and P. palmivora, two closely related causual agents of cacao black pod achieved similar genome size and gene model numbers by different mechanisms.</title>
        <authorList>
            <person name="Ali S."/>
            <person name="Shao J."/>
            <person name="Larry D.J."/>
            <person name="Kronmiller B."/>
            <person name="Shen D."/>
            <person name="Strem M.D."/>
            <person name="Melnick R.L."/>
            <person name="Guiltinan M.J."/>
            <person name="Tyler B.M."/>
            <person name="Meinhardt L.W."/>
            <person name="Bailey B.A."/>
        </authorList>
    </citation>
    <scope>NUCLEOTIDE SEQUENCE [LARGE SCALE GENOMIC DNA]</scope>
    <source>
        <strain evidence="13">zdho120</strain>
    </source>
</reference>
<keyword evidence="6" id="KW-0229">DNA integration</keyword>
<dbReference type="PROSITE" id="PS50994">
    <property type="entry name" value="INTEGRASE"/>
    <property type="match status" value="1"/>
</dbReference>
<keyword evidence="7" id="KW-0695">RNA-directed DNA polymerase</keyword>
<dbReference type="PANTHER" id="PTHR42648:SF11">
    <property type="entry name" value="TRANSPOSON TY4-P GAG-POL POLYPROTEIN"/>
    <property type="match status" value="1"/>
</dbReference>
<keyword evidence="8" id="KW-0808">Transferase</keyword>
<evidence type="ECO:0000256" key="5">
    <source>
        <dbReference type="ARBA" id="ARBA00022842"/>
    </source>
</evidence>
<dbReference type="Pfam" id="PF07727">
    <property type="entry name" value="RVT_2"/>
    <property type="match status" value="1"/>
</dbReference>
<accession>A0A225ULV3</accession>
<keyword evidence="3" id="KW-0255">Endonuclease</keyword>
<proteinExistence type="predicted"/>
<dbReference type="GO" id="GO:0004519">
    <property type="term" value="F:endonuclease activity"/>
    <property type="evidence" value="ECO:0007669"/>
    <property type="project" value="UniProtKB-KW"/>
</dbReference>
<keyword evidence="13" id="KW-1185">Reference proteome</keyword>
<dbReference type="GO" id="GO:0046872">
    <property type="term" value="F:metal ion binding"/>
    <property type="evidence" value="ECO:0007669"/>
    <property type="project" value="UniProtKB-KW"/>
</dbReference>
<evidence type="ECO:0000256" key="8">
    <source>
        <dbReference type="ARBA" id="ARBA00022932"/>
    </source>
</evidence>
<keyword evidence="9" id="KW-0233">DNA recombination</keyword>
<keyword evidence="5" id="KW-0460">Magnesium</keyword>
<evidence type="ECO:0000256" key="6">
    <source>
        <dbReference type="ARBA" id="ARBA00022908"/>
    </source>
</evidence>
<dbReference type="GO" id="GO:0003676">
    <property type="term" value="F:nucleic acid binding"/>
    <property type="evidence" value="ECO:0007669"/>
    <property type="project" value="InterPro"/>
</dbReference>
<dbReference type="STRING" id="4795.A0A225ULV3"/>
<evidence type="ECO:0000256" key="9">
    <source>
        <dbReference type="ARBA" id="ARBA00023172"/>
    </source>
</evidence>
<evidence type="ECO:0000256" key="1">
    <source>
        <dbReference type="ARBA" id="ARBA00022722"/>
    </source>
</evidence>
<gene>
    <name evidence="12" type="ORF">PHMEG_00036449</name>
</gene>
<keyword evidence="8" id="KW-0239">DNA-directed DNA polymerase</keyword>
<evidence type="ECO:0000256" key="7">
    <source>
        <dbReference type="ARBA" id="ARBA00022918"/>
    </source>
</evidence>
<dbReference type="GO" id="GO:0003887">
    <property type="term" value="F:DNA-directed DNA polymerase activity"/>
    <property type="evidence" value="ECO:0007669"/>
    <property type="project" value="UniProtKB-KW"/>
</dbReference>
<dbReference type="Gene3D" id="3.30.420.10">
    <property type="entry name" value="Ribonuclease H-like superfamily/Ribonuclease H"/>
    <property type="match status" value="1"/>
</dbReference>
<organism evidence="12 13">
    <name type="scientific">Phytophthora megakarya</name>
    <dbReference type="NCBI Taxonomy" id="4795"/>
    <lineage>
        <taxon>Eukaryota</taxon>
        <taxon>Sar</taxon>
        <taxon>Stramenopiles</taxon>
        <taxon>Oomycota</taxon>
        <taxon>Peronosporomycetes</taxon>
        <taxon>Peronosporales</taxon>
        <taxon>Peronosporaceae</taxon>
        <taxon>Phytophthora</taxon>
    </lineage>
</organism>
<evidence type="ECO:0000256" key="3">
    <source>
        <dbReference type="ARBA" id="ARBA00022759"/>
    </source>
</evidence>
<dbReference type="EMBL" id="NBNE01015136">
    <property type="protein sequence ID" value="OWY93963.1"/>
    <property type="molecule type" value="Genomic_DNA"/>
</dbReference>
<dbReference type="PANTHER" id="PTHR42648">
    <property type="entry name" value="TRANSPOSASE, PUTATIVE-RELATED"/>
    <property type="match status" value="1"/>
</dbReference>
<dbReference type="InterPro" id="IPR012337">
    <property type="entry name" value="RNaseH-like_sf"/>
</dbReference>
<dbReference type="InterPro" id="IPR036397">
    <property type="entry name" value="RNaseH_sf"/>
</dbReference>